<reference evidence="2 3" key="1">
    <citation type="submission" date="2020-08" db="EMBL/GenBank/DDBJ databases">
        <title>Sequencing the genomes of 1000 actinobacteria strains.</title>
        <authorList>
            <person name="Klenk H.-P."/>
        </authorList>
    </citation>
    <scope>NUCLEOTIDE SEQUENCE [LARGE SCALE GENOMIC DNA]</scope>
    <source>
        <strain evidence="2 3">DSM 43582</strain>
    </source>
</reference>
<feature type="signal peptide" evidence="1">
    <location>
        <begin position="1"/>
        <end position="28"/>
    </location>
</feature>
<evidence type="ECO:0000313" key="3">
    <source>
        <dbReference type="Proteomes" id="UP000540412"/>
    </source>
</evidence>
<dbReference type="EMBL" id="JACHIT010000001">
    <property type="protein sequence ID" value="MBB5914305.1"/>
    <property type="molecule type" value="Genomic_DNA"/>
</dbReference>
<proteinExistence type="predicted"/>
<keyword evidence="3" id="KW-1185">Reference proteome</keyword>
<name>A0A7W9PE84_9NOCA</name>
<gene>
    <name evidence="2" type="ORF">BJY24_003172</name>
</gene>
<protein>
    <submittedName>
        <fullName evidence="2">Uncharacterized protein</fullName>
    </submittedName>
</protein>
<accession>A0A7W9PE84</accession>
<comment type="caution">
    <text evidence="2">The sequence shown here is derived from an EMBL/GenBank/DDBJ whole genome shotgun (WGS) entry which is preliminary data.</text>
</comment>
<keyword evidence="1" id="KW-0732">Signal</keyword>
<evidence type="ECO:0000313" key="2">
    <source>
        <dbReference type="EMBL" id="MBB5914305.1"/>
    </source>
</evidence>
<feature type="chain" id="PRO_5031038025" evidence="1">
    <location>
        <begin position="29"/>
        <end position="131"/>
    </location>
</feature>
<evidence type="ECO:0000256" key="1">
    <source>
        <dbReference type="SAM" id="SignalP"/>
    </source>
</evidence>
<dbReference type="RefSeq" id="WP_040751220.1">
    <property type="nucleotide sequence ID" value="NZ_JACHIT010000001.1"/>
</dbReference>
<dbReference type="Proteomes" id="UP000540412">
    <property type="component" value="Unassembled WGS sequence"/>
</dbReference>
<dbReference type="AlphaFoldDB" id="A0A7W9PE84"/>
<sequence length="131" mass="13302">MTNMRINGPVLAAVSAALLTLGPTTALASAQAPLQAPEVTFTGTSPGTVTATVHNPNETGRCWAEAGVGPENDHRFFSNGTPESMAKAGQTATTKLEGLEPGTAITARGACFDDTATGGMPFTEPETVTVP</sequence>
<organism evidence="2 3">
    <name type="scientific">Nocardia transvalensis</name>
    <dbReference type="NCBI Taxonomy" id="37333"/>
    <lineage>
        <taxon>Bacteria</taxon>
        <taxon>Bacillati</taxon>
        <taxon>Actinomycetota</taxon>
        <taxon>Actinomycetes</taxon>
        <taxon>Mycobacteriales</taxon>
        <taxon>Nocardiaceae</taxon>
        <taxon>Nocardia</taxon>
    </lineage>
</organism>